<organism evidence="2 3">
    <name type="scientific">Novipirellula rosea</name>
    <dbReference type="NCBI Taxonomy" id="1031540"/>
    <lineage>
        <taxon>Bacteria</taxon>
        <taxon>Pseudomonadati</taxon>
        <taxon>Planctomycetota</taxon>
        <taxon>Planctomycetia</taxon>
        <taxon>Pirellulales</taxon>
        <taxon>Pirellulaceae</taxon>
        <taxon>Novipirellula</taxon>
    </lineage>
</organism>
<dbReference type="Proteomes" id="UP001500840">
    <property type="component" value="Unassembled WGS sequence"/>
</dbReference>
<sequence>MKYAWIRVAFSGVKFFYSRTYKRNWQTLATMKLQRDKTTPEVLTIEQLHCIIDACRIERIAAFFRTTYAMGLRLEEARNLKVGDIAPKTCSVPDGCPFSLRTLTLSVQKVAACYHVVCLGYTLFLMRTPQIPVLGSHGGCVIA</sequence>
<dbReference type="Gene3D" id="1.10.443.10">
    <property type="entry name" value="Intergrase catalytic core"/>
    <property type="match status" value="1"/>
</dbReference>
<dbReference type="InterPro" id="IPR011010">
    <property type="entry name" value="DNA_brk_join_enz"/>
</dbReference>
<dbReference type="InterPro" id="IPR013762">
    <property type="entry name" value="Integrase-like_cat_sf"/>
</dbReference>
<dbReference type="EMBL" id="BAABGA010000006">
    <property type="protein sequence ID" value="GAA4445261.1"/>
    <property type="molecule type" value="Genomic_DNA"/>
</dbReference>
<gene>
    <name evidence="2" type="ORF">GCM10023156_04630</name>
</gene>
<evidence type="ECO:0000313" key="3">
    <source>
        <dbReference type="Proteomes" id="UP001500840"/>
    </source>
</evidence>
<protein>
    <recommendedName>
        <fullName evidence="4">Tyr recombinase domain-containing protein</fullName>
    </recommendedName>
</protein>
<keyword evidence="3" id="KW-1185">Reference proteome</keyword>
<comment type="caution">
    <text evidence="2">The sequence shown here is derived from an EMBL/GenBank/DDBJ whole genome shotgun (WGS) entry which is preliminary data.</text>
</comment>
<evidence type="ECO:0000313" key="2">
    <source>
        <dbReference type="EMBL" id="GAA4445261.1"/>
    </source>
</evidence>
<dbReference type="RefSeq" id="WP_345319000.1">
    <property type="nucleotide sequence ID" value="NZ_BAABGA010000006.1"/>
</dbReference>
<evidence type="ECO:0008006" key="4">
    <source>
        <dbReference type="Google" id="ProtNLM"/>
    </source>
</evidence>
<evidence type="ECO:0000256" key="1">
    <source>
        <dbReference type="ARBA" id="ARBA00023172"/>
    </source>
</evidence>
<accession>A0ABP8M6G9</accession>
<name>A0ABP8M6G9_9BACT</name>
<proteinExistence type="predicted"/>
<dbReference type="SUPFAM" id="SSF56349">
    <property type="entry name" value="DNA breaking-rejoining enzymes"/>
    <property type="match status" value="1"/>
</dbReference>
<reference evidence="3" key="1">
    <citation type="journal article" date="2019" name="Int. J. Syst. Evol. Microbiol.">
        <title>The Global Catalogue of Microorganisms (GCM) 10K type strain sequencing project: providing services to taxonomists for standard genome sequencing and annotation.</title>
        <authorList>
            <consortium name="The Broad Institute Genomics Platform"/>
            <consortium name="The Broad Institute Genome Sequencing Center for Infectious Disease"/>
            <person name="Wu L."/>
            <person name="Ma J."/>
        </authorList>
    </citation>
    <scope>NUCLEOTIDE SEQUENCE [LARGE SCALE GENOMIC DNA]</scope>
    <source>
        <strain evidence="3">JCM 17759</strain>
    </source>
</reference>
<keyword evidence="1" id="KW-0233">DNA recombination</keyword>